<sequence length="152" mass="16434">PRRIVISSCDGRVNQRKGVQPAGGKSVAGNLELEEYASPGERTFYRIHPSYLKDSKKAIIEFVGSGYGEARICMTRYRPDEPRGMLREANCRNMSTDVASFTLQDPCPGGTPYSGNCLPRTTAGSPIRFASPFGSIAMGLRRSSAPHSSSSA</sequence>
<dbReference type="AlphaFoldDB" id="A0A8K0K9T0"/>
<feature type="non-terminal residue" evidence="1">
    <location>
        <position position="1"/>
    </location>
</feature>
<evidence type="ECO:0000313" key="1">
    <source>
        <dbReference type="EMBL" id="KAG8228523.1"/>
    </source>
</evidence>
<comment type="caution">
    <text evidence="1">The sequence shown here is derived from an EMBL/GenBank/DDBJ whole genome shotgun (WGS) entry which is preliminary data.</text>
</comment>
<name>A0A8K0K9T0_LADFU</name>
<dbReference type="EMBL" id="KZ308376">
    <property type="protein sequence ID" value="KAG8228523.1"/>
    <property type="molecule type" value="Genomic_DNA"/>
</dbReference>
<organism evidence="1 2">
    <name type="scientific">Ladona fulva</name>
    <name type="common">Scarce chaser dragonfly</name>
    <name type="synonym">Libellula fulva</name>
    <dbReference type="NCBI Taxonomy" id="123851"/>
    <lineage>
        <taxon>Eukaryota</taxon>
        <taxon>Metazoa</taxon>
        <taxon>Ecdysozoa</taxon>
        <taxon>Arthropoda</taxon>
        <taxon>Hexapoda</taxon>
        <taxon>Insecta</taxon>
        <taxon>Pterygota</taxon>
        <taxon>Palaeoptera</taxon>
        <taxon>Odonata</taxon>
        <taxon>Epiprocta</taxon>
        <taxon>Anisoptera</taxon>
        <taxon>Libelluloidea</taxon>
        <taxon>Libellulidae</taxon>
        <taxon>Ladona</taxon>
    </lineage>
</organism>
<accession>A0A8K0K9T0</accession>
<reference evidence="1" key="2">
    <citation type="submission" date="2017-10" db="EMBL/GenBank/DDBJ databases">
        <title>Ladona fulva Genome sequencing and assembly.</title>
        <authorList>
            <person name="Murali S."/>
            <person name="Richards S."/>
            <person name="Bandaranaike D."/>
            <person name="Bellair M."/>
            <person name="Blankenburg K."/>
            <person name="Chao H."/>
            <person name="Dinh H."/>
            <person name="Doddapaneni H."/>
            <person name="Dugan-Rocha S."/>
            <person name="Elkadiri S."/>
            <person name="Gnanaolivu R."/>
            <person name="Hernandez B."/>
            <person name="Skinner E."/>
            <person name="Javaid M."/>
            <person name="Lee S."/>
            <person name="Li M."/>
            <person name="Ming W."/>
            <person name="Munidasa M."/>
            <person name="Muniz J."/>
            <person name="Nguyen L."/>
            <person name="Hughes D."/>
            <person name="Osuji N."/>
            <person name="Pu L.-L."/>
            <person name="Puazo M."/>
            <person name="Qu C."/>
            <person name="Quiroz J."/>
            <person name="Raj R."/>
            <person name="Weissenberger G."/>
            <person name="Xin Y."/>
            <person name="Zou X."/>
            <person name="Han Y."/>
            <person name="Worley K."/>
            <person name="Muzny D."/>
            <person name="Gibbs R."/>
        </authorList>
    </citation>
    <scope>NUCLEOTIDE SEQUENCE</scope>
    <source>
        <strain evidence="1">Sampled in the wild</strain>
    </source>
</reference>
<dbReference type="Proteomes" id="UP000792457">
    <property type="component" value="Unassembled WGS sequence"/>
</dbReference>
<keyword evidence="2" id="KW-1185">Reference proteome</keyword>
<protein>
    <submittedName>
        <fullName evidence="1">Uncharacterized protein</fullName>
    </submittedName>
</protein>
<proteinExistence type="predicted"/>
<evidence type="ECO:0000313" key="2">
    <source>
        <dbReference type="Proteomes" id="UP000792457"/>
    </source>
</evidence>
<reference evidence="1" key="1">
    <citation type="submission" date="2013-04" db="EMBL/GenBank/DDBJ databases">
        <authorList>
            <person name="Qu J."/>
            <person name="Murali S.C."/>
            <person name="Bandaranaike D."/>
            <person name="Bellair M."/>
            <person name="Blankenburg K."/>
            <person name="Chao H."/>
            <person name="Dinh H."/>
            <person name="Doddapaneni H."/>
            <person name="Downs B."/>
            <person name="Dugan-Rocha S."/>
            <person name="Elkadiri S."/>
            <person name="Gnanaolivu R.D."/>
            <person name="Hernandez B."/>
            <person name="Javaid M."/>
            <person name="Jayaseelan J.C."/>
            <person name="Lee S."/>
            <person name="Li M."/>
            <person name="Ming W."/>
            <person name="Munidasa M."/>
            <person name="Muniz J."/>
            <person name="Nguyen L."/>
            <person name="Ongeri F."/>
            <person name="Osuji N."/>
            <person name="Pu L.-L."/>
            <person name="Puazo M."/>
            <person name="Qu C."/>
            <person name="Quiroz J."/>
            <person name="Raj R."/>
            <person name="Weissenberger G."/>
            <person name="Xin Y."/>
            <person name="Zou X."/>
            <person name="Han Y."/>
            <person name="Richards S."/>
            <person name="Worley K."/>
            <person name="Muzny D."/>
            <person name="Gibbs R."/>
        </authorList>
    </citation>
    <scope>NUCLEOTIDE SEQUENCE</scope>
    <source>
        <strain evidence="1">Sampled in the wild</strain>
    </source>
</reference>
<gene>
    <name evidence="1" type="ORF">J437_LFUL008980</name>
</gene>